<accession>A0A345NL55</accession>
<keyword evidence="3" id="KW-0813">Transport</keyword>
<keyword evidence="4 7" id="KW-0732">Signal</keyword>
<dbReference type="InterPro" id="IPR006059">
    <property type="entry name" value="SBP"/>
</dbReference>
<dbReference type="InterPro" id="IPR050490">
    <property type="entry name" value="Bact_solute-bd_prot1"/>
</dbReference>
<dbReference type="PANTHER" id="PTHR43649">
    <property type="entry name" value="ARABINOSE-BINDING PROTEIN-RELATED"/>
    <property type="match status" value="1"/>
</dbReference>
<organism evidence="8 9">
    <name type="scientific">Ornithinimicrobium avium</name>
    <dbReference type="NCBI Taxonomy" id="2283195"/>
    <lineage>
        <taxon>Bacteria</taxon>
        <taxon>Bacillati</taxon>
        <taxon>Actinomycetota</taxon>
        <taxon>Actinomycetes</taxon>
        <taxon>Micrococcales</taxon>
        <taxon>Ornithinimicrobiaceae</taxon>
        <taxon>Ornithinimicrobium</taxon>
    </lineage>
</organism>
<evidence type="ECO:0000256" key="4">
    <source>
        <dbReference type="ARBA" id="ARBA00022729"/>
    </source>
</evidence>
<evidence type="ECO:0000256" key="3">
    <source>
        <dbReference type="ARBA" id="ARBA00022448"/>
    </source>
</evidence>
<reference evidence="8 9" key="1">
    <citation type="submission" date="2018-07" db="EMBL/GenBank/DDBJ databases">
        <title>Complete genome sequencing of Ornithinimicrobium sp. AMA3305.</title>
        <authorList>
            <person name="Bae J.-W."/>
        </authorList>
    </citation>
    <scope>NUCLEOTIDE SEQUENCE [LARGE SCALE GENOMIC DNA]</scope>
    <source>
        <strain evidence="8 9">AMA3305</strain>
    </source>
</reference>
<protein>
    <recommendedName>
        <fullName evidence="6">Probable sugar-binding periplasmic protein</fullName>
    </recommendedName>
</protein>
<evidence type="ECO:0000256" key="5">
    <source>
        <dbReference type="ARBA" id="ARBA00049629"/>
    </source>
</evidence>
<keyword evidence="9" id="KW-1185">Reference proteome</keyword>
<dbReference type="KEGG" id="orn:DV701_06135"/>
<dbReference type="AlphaFoldDB" id="A0A345NL55"/>
<dbReference type="SUPFAM" id="SSF53850">
    <property type="entry name" value="Periplasmic binding protein-like II"/>
    <property type="match status" value="1"/>
</dbReference>
<name>A0A345NL55_9MICO</name>
<comment type="subcellular location">
    <subcellularLocation>
        <location evidence="1">Cell envelope</location>
    </subcellularLocation>
</comment>
<dbReference type="GO" id="GO:0030313">
    <property type="term" value="C:cell envelope"/>
    <property type="evidence" value="ECO:0007669"/>
    <property type="project" value="UniProtKB-SubCell"/>
</dbReference>
<dbReference type="PROSITE" id="PS51257">
    <property type="entry name" value="PROKAR_LIPOPROTEIN"/>
    <property type="match status" value="1"/>
</dbReference>
<evidence type="ECO:0000313" key="9">
    <source>
        <dbReference type="Proteomes" id="UP000253790"/>
    </source>
</evidence>
<evidence type="ECO:0000256" key="6">
    <source>
        <dbReference type="ARBA" id="ARBA00049753"/>
    </source>
</evidence>
<evidence type="ECO:0000313" key="8">
    <source>
        <dbReference type="EMBL" id="AXH95763.1"/>
    </source>
</evidence>
<comment type="similarity">
    <text evidence="2">Belongs to the bacterial solute-binding protein 1 family.</text>
</comment>
<feature type="chain" id="PRO_5039518663" description="Probable sugar-binding periplasmic protein" evidence="7">
    <location>
        <begin position="27"/>
        <end position="441"/>
    </location>
</feature>
<dbReference type="Proteomes" id="UP000253790">
    <property type="component" value="Chromosome"/>
</dbReference>
<evidence type="ECO:0000256" key="1">
    <source>
        <dbReference type="ARBA" id="ARBA00004196"/>
    </source>
</evidence>
<gene>
    <name evidence="8" type="ORF">DV701_06135</name>
</gene>
<feature type="signal peptide" evidence="7">
    <location>
        <begin position="1"/>
        <end position="26"/>
    </location>
</feature>
<dbReference type="Gene3D" id="3.40.190.10">
    <property type="entry name" value="Periplasmic binding protein-like II"/>
    <property type="match status" value="2"/>
</dbReference>
<dbReference type="Pfam" id="PF01547">
    <property type="entry name" value="SBP_bac_1"/>
    <property type="match status" value="1"/>
</dbReference>
<proteinExistence type="inferred from homology"/>
<dbReference type="PANTHER" id="PTHR43649:SF28">
    <property type="entry name" value="BINDING PROTEIN COMPONENT OF ABC SUGAR TRANSPORTER-RELATED"/>
    <property type="match status" value="1"/>
</dbReference>
<dbReference type="RefSeq" id="WP_114927528.1">
    <property type="nucleotide sequence ID" value="NZ_CP031229.1"/>
</dbReference>
<comment type="function">
    <text evidence="5">Part of a binding-protein-dependent transport system for a sugar.</text>
</comment>
<evidence type="ECO:0000256" key="7">
    <source>
        <dbReference type="SAM" id="SignalP"/>
    </source>
</evidence>
<dbReference type="OrthoDB" id="5580590at2"/>
<dbReference type="EMBL" id="CP031229">
    <property type="protein sequence ID" value="AXH95763.1"/>
    <property type="molecule type" value="Genomic_DNA"/>
</dbReference>
<evidence type="ECO:0000256" key="2">
    <source>
        <dbReference type="ARBA" id="ARBA00008520"/>
    </source>
</evidence>
<sequence>MKRRTTTRRSSLLVALVATGSLVLSACGGGGDGGSTDGEGGTAAAGGGDASEVQVMTWWAQGSEKAGLEALVEVFNEQHPDTEFVNAALAGGAGSQAKQKLQADLQAGNPPDSFQAHAGAELQDYIDAGQIEDVSALYDEFGLTDVFPDTLMERLTNDGKIYSIPSNIHRSNVVWVNPAVLEEVGIDPSTPPADLDAWMADMQKVADAGKTPVSLGMDWTQTQLLENVLLAELGAEGYNGLWNGDTDWAGGEVNSALTKFGKIVEWSNEDRDGLDWEPALQKVMAGDAAYNVMGDWAVAAYDAQEMTAPDDYAYWPVPGTDGVFNFLADSFTMPVGAAHPGGTKAWLDTISSAEGQLAFNKVKGSIPARTDIEASEFPAYQQSAMEDFSSDTIVSSLAHGAAAPVAVLTAVNQAVVKFSQGASDVDTLQSELVSATEPLAG</sequence>